<keyword evidence="2" id="KW-1185">Reference proteome</keyword>
<organism evidence="1 2">
    <name type="scientific">Choiromyces venosus 120613-1</name>
    <dbReference type="NCBI Taxonomy" id="1336337"/>
    <lineage>
        <taxon>Eukaryota</taxon>
        <taxon>Fungi</taxon>
        <taxon>Dikarya</taxon>
        <taxon>Ascomycota</taxon>
        <taxon>Pezizomycotina</taxon>
        <taxon>Pezizomycetes</taxon>
        <taxon>Pezizales</taxon>
        <taxon>Tuberaceae</taxon>
        <taxon>Choiromyces</taxon>
    </lineage>
</organism>
<gene>
    <name evidence="1" type="ORF">L873DRAFT_140933</name>
</gene>
<protein>
    <submittedName>
        <fullName evidence="1">Uncharacterized protein</fullName>
    </submittedName>
</protein>
<dbReference type="EMBL" id="ML120465">
    <property type="protein sequence ID" value="RPA92798.1"/>
    <property type="molecule type" value="Genomic_DNA"/>
</dbReference>
<reference evidence="1 2" key="1">
    <citation type="journal article" date="2018" name="Nat. Ecol. Evol.">
        <title>Pezizomycetes genomes reveal the molecular basis of ectomycorrhizal truffle lifestyle.</title>
        <authorList>
            <person name="Murat C."/>
            <person name="Payen T."/>
            <person name="Noel B."/>
            <person name="Kuo A."/>
            <person name="Morin E."/>
            <person name="Chen J."/>
            <person name="Kohler A."/>
            <person name="Krizsan K."/>
            <person name="Balestrini R."/>
            <person name="Da Silva C."/>
            <person name="Montanini B."/>
            <person name="Hainaut M."/>
            <person name="Levati E."/>
            <person name="Barry K.W."/>
            <person name="Belfiori B."/>
            <person name="Cichocki N."/>
            <person name="Clum A."/>
            <person name="Dockter R.B."/>
            <person name="Fauchery L."/>
            <person name="Guy J."/>
            <person name="Iotti M."/>
            <person name="Le Tacon F."/>
            <person name="Lindquist E.A."/>
            <person name="Lipzen A."/>
            <person name="Malagnac F."/>
            <person name="Mello A."/>
            <person name="Molinier V."/>
            <person name="Miyauchi S."/>
            <person name="Poulain J."/>
            <person name="Riccioni C."/>
            <person name="Rubini A."/>
            <person name="Sitrit Y."/>
            <person name="Splivallo R."/>
            <person name="Traeger S."/>
            <person name="Wang M."/>
            <person name="Zifcakova L."/>
            <person name="Wipf D."/>
            <person name="Zambonelli A."/>
            <person name="Paolocci F."/>
            <person name="Nowrousian M."/>
            <person name="Ottonello S."/>
            <person name="Baldrian P."/>
            <person name="Spatafora J.W."/>
            <person name="Henrissat B."/>
            <person name="Nagy L.G."/>
            <person name="Aury J.M."/>
            <person name="Wincker P."/>
            <person name="Grigoriev I.V."/>
            <person name="Bonfante P."/>
            <person name="Martin F.M."/>
        </authorList>
    </citation>
    <scope>NUCLEOTIDE SEQUENCE [LARGE SCALE GENOMIC DNA]</scope>
    <source>
        <strain evidence="1 2">120613-1</strain>
    </source>
</reference>
<evidence type="ECO:0000313" key="1">
    <source>
        <dbReference type="EMBL" id="RPA92798.1"/>
    </source>
</evidence>
<accession>A0A3N4J6X2</accession>
<dbReference type="Proteomes" id="UP000276215">
    <property type="component" value="Unassembled WGS sequence"/>
</dbReference>
<dbReference type="AlphaFoldDB" id="A0A3N4J6X2"/>
<proteinExistence type="predicted"/>
<evidence type="ECO:0000313" key="2">
    <source>
        <dbReference type="Proteomes" id="UP000276215"/>
    </source>
</evidence>
<name>A0A3N4J6X2_9PEZI</name>
<sequence length="136" mass="15276">MKRMGQGGKVERTKPVVIYKLSQNYILSHMVIPQCSICMINTIPCVHTSMPPAVPILILTEILNLGILSLRNPRLLPQKHQPGPAPTRYNSTIIIIIIRWTVDDFRFLPACHILPHLHSQLSGASLRIAAREVVDE</sequence>